<keyword evidence="1" id="KW-0472">Membrane</keyword>
<dbReference type="EMBL" id="KR020505">
    <property type="protein sequence ID" value="AKS28382.1"/>
    <property type="molecule type" value="Genomic_DNA"/>
</dbReference>
<feature type="transmembrane region" description="Helical" evidence="1">
    <location>
        <begin position="71"/>
        <end position="90"/>
    </location>
</feature>
<keyword evidence="1" id="KW-1133">Transmembrane helix</keyword>
<proteinExistence type="predicted"/>
<feature type="transmembrane region" description="Helical" evidence="1">
    <location>
        <begin position="175"/>
        <end position="196"/>
    </location>
</feature>
<feature type="transmembrane region" description="Helical" evidence="1">
    <location>
        <begin position="29"/>
        <end position="59"/>
    </location>
</feature>
<feature type="transmembrane region" description="Helical" evidence="1">
    <location>
        <begin position="266"/>
        <end position="286"/>
    </location>
</feature>
<feature type="transmembrane region" description="Helical" evidence="1">
    <location>
        <begin position="216"/>
        <end position="236"/>
    </location>
</feature>
<evidence type="ECO:0000313" key="2">
    <source>
        <dbReference type="EMBL" id="AKS28382.1"/>
    </source>
</evidence>
<sequence>MTTFQLIPYRLYLSQSTTWMHSIKSEIKVYIVAICWISIFVLSCYKLLIIVFSLIMIGISIQNNQIFIKKQLLQTVLMTVVTALFSLSIASSYKSCYQQHQVEYAFSGQQVTHSFKDNKKDIHCADSLQTRKLFLIAKTSVCFFITVYSIKLVMITTSPEILVVALHTNCAINKFVKHELLFIFLLSSHIVTSVVVKLEKITQVTSSRGQLQLYKYLMICMKLSFLISKFFFAEIIRESRDISQALYSRNLNQESNNYLKIYTTQYNSQDVLGLIISTVYFLILLLI</sequence>
<protein>
    <submittedName>
        <fullName evidence="2">Uncharacterized protein</fullName>
    </submittedName>
</protein>
<gene>
    <name evidence="2" type="primary">orf287</name>
</gene>
<name>A0A126G1F3_WILSC</name>
<evidence type="ECO:0000256" key="1">
    <source>
        <dbReference type="SAM" id="Phobius"/>
    </source>
</evidence>
<feature type="transmembrane region" description="Helical" evidence="1">
    <location>
        <begin position="133"/>
        <end position="155"/>
    </location>
</feature>
<reference evidence="2" key="1">
    <citation type="submission" date="2015-03" db="EMBL/GenBank/DDBJ databases">
        <title>Plastid genome analysis of the type material of Wildemania schizophylla (Bangiales, Rhodophyta).</title>
        <authorList>
            <person name="Hughey J.R."/>
        </authorList>
    </citation>
    <scope>NUCLEOTIDE SEQUENCE</scope>
</reference>
<organism evidence="2">
    <name type="scientific">Wildemania schizophylla</name>
    <name type="common">Red alga</name>
    <name type="synonym">Porphyra schizophylla</name>
    <dbReference type="NCBI Taxonomy" id="1134705"/>
    <lineage>
        <taxon>Eukaryota</taxon>
        <taxon>Rhodophyta</taxon>
        <taxon>Bangiophyceae</taxon>
        <taxon>Bangiales</taxon>
        <taxon>Bangiaceae</taxon>
        <taxon>Wildemania</taxon>
    </lineage>
</organism>
<keyword evidence="1" id="KW-0812">Transmembrane</keyword>
<accession>A0A126G1F3</accession>
<keyword evidence="2" id="KW-0934">Plastid</keyword>
<dbReference type="GeneID" id="26939130"/>
<dbReference type="AlphaFoldDB" id="A0A126G1F3"/>
<geneLocation type="plastid" evidence="2"/>
<dbReference type="RefSeq" id="YP_009237335.1">
    <property type="nucleotide sequence ID" value="NC_029576.1"/>
</dbReference>